<evidence type="ECO:0000313" key="2">
    <source>
        <dbReference type="EMBL" id="NNF08560.1"/>
    </source>
</evidence>
<protein>
    <submittedName>
        <fullName evidence="2">Uncharacterized protein</fullName>
    </submittedName>
</protein>
<accession>A0A7Y2ECL7</accession>
<feature type="chain" id="PRO_5031123863" evidence="1">
    <location>
        <begin position="28"/>
        <end position="123"/>
    </location>
</feature>
<dbReference type="Proteomes" id="UP000547674">
    <property type="component" value="Unassembled WGS sequence"/>
</dbReference>
<reference evidence="2 3" key="1">
    <citation type="submission" date="2020-03" db="EMBL/GenBank/DDBJ databases">
        <title>Metabolic flexibility allows generalist bacteria to become dominant in a frequently disturbed ecosystem.</title>
        <authorList>
            <person name="Chen Y.-J."/>
            <person name="Leung P.M."/>
            <person name="Bay S.K."/>
            <person name="Hugenholtz P."/>
            <person name="Kessler A.J."/>
            <person name="Shelley G."/>
            <person name="Waite D.W."/>
            <person name="Cook P.L."/>
            <person name="Greening C."/>
        </authorList>
    </citation>
    <scope>NUCLEOTIDE SEQUENCE [LARGE SCALE GENOMIC DNA]</scope>
    <source>
        <strain evidence="2">SS_bin_28</strain>
    </source>
</reference>
<feature type="signal peptide" evidence="1">
    <location>
        <begin position="1"/>
        <end position="27"/>
    </location>
</feature>
<gene>
    <name evidence="2" type="ORF">HKN21_17495</name>
</gene>
<organism evidence="2 3">
    <name type="scientific">Eiseniibacteriota bacterium</name>
    <dbReference type="NCBI Taxonomy" id="2212470"/>
    <lineage>
        <taxon>Bacteria</taxon>
        <taxon>Candidatus Eiseniibacteriota</taxon>
    </lineage>
</organism>
<name>A0A7Y2ECL7_UNCEI</name>
<dbReference type="AlphaFoldDB" id="A0A7Y2ECL7"/>
<sequence>MKQITLTKLLLACLSLSLVFMGCSTKAGNLRPTDITLEGVVAKIDDQTPVDGGVTIELRLDDGSGETLLFGSLFTYPPPTEERLKLYQRIQAIAVGYRVRAVGERMETGGIALTDIFRLYNDE</sequence>
<dbReference type="PROSITE" id="PS51257">
    <property type="entry name" value="PROKAR_LIPOPROTEIN"/>
    <property type="match status" value="1"/>
</dbReference>
<dbReference type="EMBL" id="JABDJR010000700">
    <property type="protein sequence ID" value="NNF08560.1"/>
    <property type="molecule type" value="Genomic_DNA"/>
</dbReference>
<evidence type="ECO:0000313" key="3">
    <source>
        <dbReference type="Proteomes" id="UP000547674"/>
    </source>
</evidence>
<comment type="caution">
    <text evidence="2">The sequence shown here is derived from an EMBL/GenBank/DDBJ whole genome shotgun (WGS) entry which is preliminary data.</text>
</comment>
<evidence type="ECO:0000256" key="1">
    <source>
        <dbReference type="SAM" id="SignalP"/>
    </source>
</evidence>
<keyword evidence="1" id="KW-0732">Signal</keyword>
<proteinExistence type="predicted"/>